<dbReference type="RefSeq" id="WP_376852443.1">
    <property type="nucleotide sequence ID" value="NZ_JBHSMF010000010.1"/>
</dbReference>
<organism evidence="2 3">
    <name type="scientific">Caenimonas terrae</name>
    <dbReference type="NCBI Taxonomy" id="696074"/>
    <lineage>
        <taxon>Bacteria</taxon>
        <taxon>Pseudomonadati</taxon>
        <taxon>Pseudomonadota</taxon>
        <taxon>Betaproteobacteria</taxon>
        <taxon>Burkholderiales</taxon>
        <taxon>Comamonadaceae</taxon>
        <taxon>Caenimonas</taxon>
    </lineage>
</organism>
<proteinExistence type="predicted"/>
<keyword evidence="3" id="KW-1185">Reference proteome</keyword>
<name>A0ABW0NKS9_9BURK</name>
<sequence length="59" mass="5926">MSDPILPIPASHPAQPAGAGGSGEGAQTALAAMIRKRKMGENHVDDDPLDSAPKPLPAA</sequence>
<evidence type="ECO:0000313" key="2">
    <source>
        <dbReference type="EMBL" id="MFC5500203.1"/>
    </source>
</evidence>
<accession>A0ABW0NKS9</accession>
<dbReference type="Proteomes" id="UP001596037">
    <property type="component" value="Unassembled WGS sequence"/>
</dbReference>
<evidence type="ECO:0000313" key="3">
    <source>
        <dbReference type="Proteomes" id="UP001596037"/>
    </source>
</evidence>
<comment type="caution">
    <text evidence="2">The sequence shown here is derived from an EMBL/GenBank/DDBJ whole genome shotgun (WGS) entry which is preliminary data.</text>
</comment>
<reference evidence="3" key="1">
    <citation type="journal article" date="2019" name="Int. J. Syst. Evol. Microbiol.">
        <title>The Global Catalogue of Microorganisms (GCM) 10K type strain sequencing project: providing services to taxonomists for standard genome sequencing and annotation.</title>
        <authorList>
            <consortium name="The Broad Institute Genomics Platform"/>
            <consortium name="The Broad Institute Genome Sequencing Center for Infectious Disease"/>
            <person name="Wu L."/>
            <person name="Ma J."/>
        </authorList>
    </citation>
    <scope>NUCLEOTIDE SEQUENCE [LARGE SCALE GENOMIC DNA]</scope>
    <source>
        <strain evidence="3">CCUG 57401</strain>
    </source>
</reference>
<protein>
    <submittedName>
        <fullName evidence="2">Uncharacterized protein</fullName>
    </submittedName>
</protein>
<feature type="region of interest" description="Disordered" evidence="1">
    <location>
        <begin position="1"/>
        <end position="59"/>
    </location>
</feature>
<evidence type="ECO:0000256" key="1">
    <source>
        <dbReference type="SAM" id="MobiDB-lite"/>
    </source>
</evidence>
<gene>
    <name evidence="2" type="ORF">ACFPOE_21855</name>
</gene>
<dbReference type="EMBL" id="JBHSMF010000010">
    <property type="protein sequence ID" value="MFC5500203.1"/>
    <property type="molecule type" value="Genomic_DNA"/>
</dbReference>